<dbReference type="InterPro" id="IPR011006">
    <property type="entry name" value="CheY-like_superfamily"/>
</dbReference>
<sequence>MRVCIIDDDKIYQLLIKKMFKMLNGHVKLKSLLDGQEALQHFTEDKPTYDIVLVDLNMPRINGWELLKEMQDKNILPNAHVYIATSSIDYQDQKKAKDYEIVKGILTKPITKEKLEQLIF</sequence>
<evidence type="ECO:0000313" key="3">
    <source>
        <dbReference type="EMBL" id="TQD38508.1"/>
    </source>
</evidence>
<proteinExistence type="predicted"/>
<dbReference type="GO" id="GO:0000160">
    <property type="term" value="P:phosphorelay signal transduction system"/>
    <property type="evidence" value="ECO:0007669"/>
    <property type="project" value="InterPro"/>
</dbReference>
<dbReference type="Pfam" id="PF00072">
    <property type="entry name" value="Response_reg"/>
    <property type="match status" value="1"/>
</dbReference>
<dbReference type="InterPro" id="IPR001789">
    <property type="entry name" value="Sig_transdc_resp-reg_receiver"/>
</dbReference>
<comment type="caution">
    <text evidence="3">The sequence shown here is derived from an EMBL/GenBank/DDBJ whole genome shotgun (WGS) entry which is preliminary data.</text>
</comment>
<organism evidence="3 4">
    <name type="scientific">Haloflavibacter putidus</name>
    <dbReference type="NCBI Taxonomy" id="2576776"/>
    <lineage>
        <taxon>Bacteria</taxon>
        <taxon>Pseudomonadati</taxon>
        <taxon>Bacteroidota</taxon>
        <taxon>Flavobacteriia</taxon>
        <taxon>Flavobacteriales</taxon>
        <taxon>Flavobacteriaceae</taxon>
        <taxon>Haloflavibacter</taxon>
    </lineage>
</organism>
<dbReference type="OrthoDB" id="673128at2"/>
<dbReference type="Gene3D" id="3.40.50.2300">
    <property type="match status" value="1"/>
</dbReference>
<evidence type="ECO:0000313" key="4">
    <source>
        <dbReference type="Proteomes" id="UP000317169"/>
    </source>
</evidence>
<dbReference type="Proteomes" id="UP000317169">
    <property type="component" value="Unassembled WGS sequence"/>
</dbReference>
<dbReference type="SUPFAM" id="SSF52172">
    <property type="entry name" value="CheY-like"/>
    <property type="match status" value="1"/>
</dbReference>
<dbReference type="SMART" id="SM00448">
    <property type="entry name" value="REC"/>
    <property type="match status" value="1"/>
</dbReference>
<dbReference type="PANTHER" id="PTHR43228:SF1">
    <property type="entry name" value="TWO-COMPONENT RESPONSE REGULATOR ARR22"/>
    <property type="match status" value="1"/>
</dbReference>
<feature type="domain" description="Response regulatory" evidence="2">
    <location>
        <begin position="2"/>
        <end position="120"/>
    </location>
</feature>
<dbReference type="InterPro" id="IPR052048">
    <property type="entry name" value="ST_Response_Regulator"/>
</dbReference>
<reference evidence="3 4" key="1">
    <citation type="submission" date="2019-06" db="EMBL/GenBank/DDBJ databases">
        <title>Flavibacter putida gen. nov., sp. nov., a novel marine bacterium of the family Flavobacteriaceae isolated from coastal seawater.</title>
        <authorList>
            <person name="Feng X."/>
        </authorList>
    </citation>
    <scope>NUCLEOTIDE SEQUENCE [LARGE SCALE GENOMIC DNA]</scope>
    <source>
        <strain evidence="3 4">PLHSN227</strain>
    </source>
</reference>
<protein>
    <submittedName>
        <fullName evidence="3">Response regulator</fullName>
    </submittedName>
</protein>
<keyword evidence="4" id="KW-1185">Reference proteome</keyword>
<dbReference type="AlphaFoldDB" id="A0A507ZS16"/>
<dbReference type="EMBL" id="VIAR01000008">
    <property type="protein sequence ID" value="TQD38508.1"/>
    <property type="molecule type" value="Genomic_DNA"/>
</dbReference>
<keyword evidence="1" id="KW-0597">Phosphoprotein</keyword>
<accession>A0A507ZS16</accession>
<dbReference type="PANTHER" id="PTHR43228">
    <property type="entry name" value="TWO-COMPONENT RESPONSE REGULATOR"/>
    <property type="match status" value="1"/>
</dbReference>
<dbReference type="PROSITE" id="PS50110">
    <property type="entry name" value="RESPONSE_REGULATORY"/>
    <property type="match status" value="1"/>
</dbReference>
<feature type="modified residue" description="4-aspartylphosphate" evidence="1">
    <location>
        <position position="55"/>
    </location>
</feature>
<evidence type="ECO:0000259" key="2">
    <source>
        <dbReference type="PROSITE" id="PS50110"/>
    </source>
</evidence>
<gene>
    <name evidence="3" type="ORF">FKR84_08800</name>
</gene>
<name>A0A507ZS16_9FLAO</name>
<dbReference type="RefSeq" id="WP_141421935.1">
    <property type="nucleotide sequence ID" value="NZ_VIAR01000008.1"/>
</dbReference>
<evidence type="ECO:0000256" key="1">
    <source>
        <dbReference type="PROSITE-ProRule" id="PRU00169"/>
    </source>
</evidence>